<dbReference type="OrthoDB" id="282672at2759"/>
<reference evidence="1" key="1">
    <citation type="submission" date="2021-01" db="EMBL/GenBank/DDBJ databases">
        <authorList>
            <consortium name="Genoscope - CEA"/>
            <person name="William W."/>
        </authorList>
    </citation>
    <scope>NUCLEOTIDE SEQUENCE</scope>
</reference>
<dbReference type="PANTHER" id="PTHR10632">
    <property type="entry name" value="SULFIDE:QUINONE OXIDOREDUCTASE"/>
    <property type="match status" value="1"/>
</dbReference>
<evidence type="ECO:0000313" key="1">
    <source>
        <dbReference type="EMBL" id="CAD8116138.1"/>
    </source>
</evidence>
<dbReference type="FunFam" id="3.50.50.60:FF:000593">
    <property type="entry name" value="Uncharacterized protein"/>
    <property type="match status" value="1"/>
</dbReference>
<comment type="caution">
    <text evidence="1">The sequence shown here is derived from an EMBL/GenBank/DDBJ whole genome shotgun (WGS) entry which is preliminary data.</text>
</comment>
<evidence type="ECO:0000313" key="2">
    <source>
        <dbReference type="Proteomes" id="UP000692954"/>
    </source>
</evidence>
<proteinExistence type="predicted"/>
<dbReference type="InterPro" id="IPR015904">
    <property type="entry name" value="Sulphide_quinone_reductase"/>
</dbReference>
<organism evidence="1 2">
    <name type="scientific">Paramecium sonneborni</name>
    <dbReference type="NCBI Taxonomy" id="65129"/>
    <lineage>
        <taxon>Eukaryota</taxon>
        <taxon>Sar</taxon>
        <taxon>Alveolata</taxon>
        <taxon>Ciliophora</taxon>
        <taxon>Intramacronucleata</taxon>
        <taxon>Oligohymenophorea</taxon>
        <taxon>Peniculida</taxon>
        <taxon>Parameciidae</taxon>
        <taxon>Paramecium</taxon>
    </lineage>
</organism>
<protein>
    <recommendedName>
        <fullName evidence="3">FAD/NAD(P)-binding domain-containing protein</fullName>
    </recommendedName>
</protein>
<gene>
    <name evidence="1" type="ORF">PSON_ATCC_30995.1.T1100060</name>
</gene>
<dbReference type="PANTHER" id="PTHR10632:SF2">
    <property type="entry name" value="SULFIDE:QUINONE OXIDOREDUCTASE, MITOCHONDRIAL"/>
    <property type="match status" value="1"/>
</dbReference>
<dbReference type="GO" id="GO:0071949">
    <property type="term" value="F:FAD binding"/>
    <property type="evidence" value="ECO:0007669"/>
    <property type="project" value="TreeGrafter"/>
</dbReference>
<accession>A0A8S1QJC3</accession>
<dbReference type="GO" id="GO:0070221">
    <property type="term" value="P:sulfide oxidation, using sulfide:quinone oxidoreductase"/>
    <property type="evidence" value="ECO:0007669"/>
    <property type="project" value="TreeGrafter"/>
</dbReference>
<keyword evidence="2" id="KW-1185">Reference proteome</keyword>
<dbReference type="AlphaFoldDB" id="A0A8S1QJC3"/>
<sequence length="475" mass="55029">MLISGMQLRHSLTPRFFAGVFNKRKPTKKDLDHYDVVVIGCNLGGVLSRQLDKVSHGKYKIMVVLDQNINQITPIRQIYEQQKTAKTDFLLNAKLSLNMFTAHSDQVGCSTILPEENAIVLRNGRRIGYNQLVVAMGQQVNYEAIKGFEEAWQDFDSPVFTNLDHPSWRSSNHKYTRWHYNFNHGEAYFCIPQFPFSGEVEAYNFFLSQRIWEWQTANGRQSPIKKFTIIQPNERFVQYNDAGDSFFKEELKRRNINVEYGLKLVEVNKQYNTATFEDVKTGNRQTRNFNHLYAVAPTKAHEPLVKAGLTTSKGLLDVNIKTLQHNKYKNIFGLGDVNDLPTTNCFWAGFHQLHVVRNNIERNIAGKSLNAEYDGYSKVPIILGQNTLTFLCHKYNNENAWHNLYFSNGGFLAALRYYNWCKNFKKAFIDIYLEKNWGPPYYKIKKSFKLPEGETDEHGFMSKLSKLLPGKKESH</sequence>
<dbReference type="GO" id="GO:0070224">
    <property type="term" value="F:sulfide:quinone oxidoreductase activity"/>
    <property type="evidence" value="ECO:0007669"/>
    <property type="project" value="TreeGrafter"/>
</dbReference>
<dbReference type="GO" id="GO:0005739">
    <property type="term" value="C:mitochondrion"/>
    <property type="evidence" value="ECO:0007669"/>
    <property type="project" value="TreeGrafter"/>
</dbReference>
<dbReference type="Proteomes" id="UP000692954">
    <property type="component" value="Unassembled WGS sequence"/>
</dbReference>
<evidence type="ECO:0008006" key="3">
    <source>
        <dbReference type="Google" id="ProtNLM"/>
    </source>
</evidence>
<dbReference type="EMBL" id="CAJJDN010000110">
    <property type="protein sequence ID" value="CAD8116138.1"/>
    <property type="molecule type" value="Genomic_DNA"/>
</dbReference>
<name>A0A8S1QJC3_9CILI</name>